<dbReference type="OrthoDB" id="206201at2759"/>
<gene>
    <name evidence="9" type="ORF">TD95_000438</name>
</gene>
<evidence type="ECO:0000256" key="6">
    <source>
        <dbReference type="RuleBase" id="RU003355"/>
    </source>
</evidence>
<evidence type="ECO:0000256" key="2">
    <source>
        <dbReference type="ARBA" id="ARBA00022670"/>
    </source>
</evidence>
<comment type="caution">
    <text evidence="9">The sequence shown here is derived from an EMBL/GenBank/DDBJ whole genome shotgun (WGS) entry which is preliminary data.</text>
</comment>
<evidence type="ECO:0000259" key="8">
    <source>
        <dbReference type="Pfam" id="PF00082"/>
    </source>
</evidence>
<dbReference type="EMBL" id="LAEV01000658">
    <property type="protein sequence ID" value="KKA29831.1"/>
    <property type="molecule type" value="Genomic_DNA"/>
</dbReference>
<feature type="signal peptide" evidence="7">
    <location>
        <begin position="1"/>
        <end position="26"/>
    </location>
</feature>
<dbReference type="FunFam" id="3.40.50.200:FF:000007">
    <property type="entry name" value="Subtilisin-like serine protease"/>
    <property type="match status" value="1"/>
</dbReference>
<dbReference type="Pfam" id="PF00082">
    <property type="entry name" value="Peptidase_S8"/>
    <property type="match status" value="1"/>
</dbReference>
<dbReference type="InterPro" id="IPR034193">
    <property type="entry name" value="PCSK9_ProteinaseK-like"/>
</dbReference>
<accession>A0A0F4ZI87</accession>
<dbReference type="AlphaFoldDB" id="A0A0F4ZI87"/>
<dbReference type="PANTHER" id="PTHR43806">
    <property type="entry name" value="PEPTIDASE S8"/>
    <property type="match status" value="1"/>
</dbReference>
<reference evidence="9 10" key="1">
    <citation type="submission" date="2015-03" db="EMBL/GenBank/DDBJ databases">
        <authorList>
            <person name="Radwan O."/>
            <person name="Al-Naeli F.A."/>
            <person name="Rendon G.A."/>
            <person name="Fields C."/>
        </authorList>
    </citation>
    <scope>NUCLEOTIDE SEQUENCE [LARGE SCALE GENOMIC DNA]</scope>
    <source>
        <strain evidence="9">CR-DP1</strain>
    </source>
</reference>
<feature type="active site" description="Charge relay system" evidence="5">
    <location>
        <position position="216"/>
    </location>
</feature>
<dbReference type="GO" id="GO:0004252">
    <property type="term" value="F:serine-type endopeptidase activity"/>
    <property type="evidence" value="ECO:0007669"/>
    <property type="project" value="UniProtKB-UniRule"/>
</dbReference>
<dbReference type="SUPFAM" id="SSF52743">
    <property type="entry name" value="Subtilisin-like"/>
    <property type="match status" value="1"/>
</dbReference>
<dbReference type="InterPro" id="IPR050131">
    <property type="entry name" value="Peptidase_S8_subtilisin-like"/>
</dbReference>
<evidence type="ECO:0000256" key="5">
    <source>
        <dbReference type="PROSITE-ProRule" id="PRU01240"/>
    </source>
</evidence>
<dbReference type="InterPro" id="IPR015500">
    <property type="entry name" value="Peptidase_S8_subtilisin-rel"/>
</dbReference>
<feature type="active site" description="Charge relay system" evidence="5">
    <location>
        <position position="374"/>
    </location>
</feature>
<dbReference type="CDD" id="cd04077">
    <property type="entry name" value="Peptidases_S8_PCSK9_ProteinaseK_like"/>
    <property type="match status" value="1"/>
</dbReference>
<evidence type="ECO:0000256" key="1">
    <source>
        <dbReference type="ARBA" id="ARBA00011073"/>
    </source>
</evidence>
<dbReference type="PROSITE" id="PS51892">
    <property type="entry name" value="SUBTILASE"/>
    <property type="match status" value="1"/>
</dbReference>
<comment type="similarity">
    <text evidence="1 5 6">Belongs to the peptidase S8 family.</text>
</comment>
<dbReference type="PANTHER" id="PTHR43806:SF11">
    <property type="entry name" value="CEREVISIN-RELATED"/>
    <property type="match status" value="1"/>
</dbReference>
<feature type="active site" description="Charge relay system" evidence="5">
    <location>
        <position position="184"/>
    </location>
</feature>
<evidence type="ECO:0000256" key="7">
    <source>
        <dbReference type="SAM" id="SignalP"/>
    </source>
</evidence>
<dbReference type="InterPro" id="IPR023828">
    <property type="entry name" value="Peptidase_S8_Ser-AS"/>
</dbReference>
<dbReference type="InterPro" id="IPR022398">
    <property type="entry name" value="Peptidase_S8_His-AS"/>
</dbReference>
<dbReference type="Gene3D" id="3.40.50.200">
    <property type="entry name" value="Peptidase S8/S53 domain"/>
    <property type="match status" value="1"/>
</dbReference>
<keyword evidence="4 5" id="KW-0720">Serine protease</keyword>
<keyword evidence="7" id="KW-0732">Signal</keyword>
<dbReference type="Proteomes" id="UP000033483">
    <property type="component" value="Unassembled WGS sequence"/>
</dbReference>
<evidence type="ECO:0000313" key="9">
    <source>
        <dbReference type="EMBL" id="KKA29831.1"/>
    </source>
</evidence>
<dbReference type="PRINTS" id="PR00723">
    <property type="entry name" value="SUBTILISIN"/>
</dbReference>
<dbReference type="PROSITE" id="PS00138">
    <property type="entry name" value="SUBTILASE_SER"/>
    <property type="match status" value="1"/>
</dbReference>
<feature type="chain" id="PRO_5002482673" description="Peptidase S8/S53 domain-containing protein" evidence="7">
    <location>
        <begin position="27"/>
        <end position="430"/>
    </location>
</feature>
<evidence type="ECO:0000256" key="4">
    <source>
        <dbReference type="ARBA" id="ARBA00022825"/>
    </source>
</evidence>
<feature type="domain" description="Peptidase S8/S53" evidence="8">
    <location>
        <begin position="176"/>
        <end position="399"/>
    </location>
</feature>
<dbReference type="PROSITE" id="PS00137">
    <property type="entry name" value="SUBTILASE_HIS"/>
    <property type="match status" value="1"/>
</dbReference>
<sequence length="430" mass="44393">MARHTSIRSLLGLALFWVLPAAAATARSNSTKTFMGMNVINADAEDAIPNRYMVVYNTTFGSDQITAQQNMVMASIAKRNLRTRGLHGKRLSTNVKTFSVNNGRFSAMTLESDDDMMVSIMSAPEIAYVEAVTRVKASALTAQLNAPLGLVRLSNEKLADATSANARYTFDDTAGAGITAYIVDTGILATHTEYKDRAVFGANFVDGSADTDENGHGSHVAGTIGGRTFGVAKSVNLVGVKVLDAQGGGDTSQVVEGMQWVVDDVIANNRSGKAVMNMSLGGSFSQAMNDAIEAMRAAGIVPVVAAGNENVNARSSSPASAPDAITVGAIDASTDAKASFSNFGAVVDVFAPGVNVTSCGISSNTDTATLSGTSMASPHVAGLAAYLMALEGITNVDDVVARVKELAGSTGASVKQNKAGTINLIAFNGV</sequence>
<keyword evidence="10" id="KW-1185">Reference proteome</keyword>
<protein>
    <recommendedName>
        <fullName evidence="8">Peptidase S8/S53 domain-containing protein</fullName>
    </recommendedName>
</protein>
<dbReference type="PROSITE" id="PS00136">
    <property type="entry name" value="SUBTILASE_ASP"/>
    <property type="match status" value="1"/>
</dbReference>
<dbReference type="InterPro" id="IPR036852">
    <property type="entry name" value="Peptidase_S8/S53_dom_sf"/>
</dbReference>
<keyword evidence="3 5" id="KW-0378">Hydrolase</keyword>
<evidence type="ECO:0000256" key="3">
    <source>
        <dbReference type="ARBA" id="ARBA00022801"/>
    </source>
</evidence>
<name>A0A0F4ZI87_9PEZI</name>
<dbReference type="InterPro" id="IPR000209">
    <property type="entry name" value="Peptidase_S8/S53_dom"/>
</dbReference>
<keyword evidence="2 5" id="KW-0645">Protease</keyword>
<dbReference type="InterPro" id="IPR023827">
    <property type="entry name" value="Peptidase_S8_Asp-AS"/>
</dbReference>
<evidence type="ECO:0000313" key="10">
    <source>
        <dbReference type="Proteomes" id="UP000033483"/>
    </source>
</evidence>
<proteinExistence type="inferred from homology"/>
<dbReference type="GO" id="GO:0006508">
    <property type="term" value="P:proteolysis"/>
    <property type="evidence" value="ECO:0007669"/>
    <property type="project" value="UniProtKB-KW"/>
</dbReference>
<organism evidence="9 10">
    <name type="scientific">Thielaviopsis punctulata</name>
    <dbReference type="NCBI Taxonomy" id="72032"/>
    <lineage>
        <taxon>Eukaryota</taxon>
        <taxon>Fungi</taxon>
        <taxon>Dikarya</taxon>
        <taxon>Ascomycota</taxon>
        <taxon>Pezizomycotina</taxon>
        <taxon>Sordariomycetes</taxon>
        <taxon>Hypocreomycetidae</taxon>
        <taxon>Microascales</taxon>
        <taxon>Ceratocystidaceae</taxon>
        <taxon>Thielaviopsis</taxon>
    </lineage>
</organism>